<gene>
    <name evidence="1" type="ORF">BST63_04780</name>
</gene>
<protein>
    <submittedName>
        <fullName evidence="1">Uncharacterized protein</fullName>
    </submittedName>
</protein>
<keyword evidence="2" id="KW-1185">Reference proteome</keyword>
<dbReference type="Proteomes" id="UP000193884">
    <property type="component" value="Unassembled WGS sequence"/>
</dbReference>
<evidence type="ECO:0000313" key="1">
    <source>
        <dbReference type="EMBL" id="OSJ33964.1"/>
    </source>
</evidence>
<dbReference type="EMBL" id="NAFK01000130">
    <property type="protein sequence ID" value="OSJ33964.1"/>
    <property type="molecule type" value="Genomic_DNA"/>
</dbReference>
<name>A0ABX3X9D1_9BRAD</name>
<evidence type="ECO:0000313" key="2">
    <source>
        <dbReference type="Proteomes" id="UP000193884"/>
    </source>
</evidence>
<sequence>MPAATVTDLPPGQVTPDHSVPWQVELEKVLAGAPAAIEAVAAWGASRYAGRRARHKGGR</sequence>
<comment type="caution">
    <text evidence="1">The sequence shown here is derived from an EMBL/GenBank/DDBJ whole genome shotgun (WGS) entry which is preliminary data.</text>
</comment>
<organism evidence="1 2">
    <name type="scientific">Bradyrhizobium canariense</name>
    <dbReference type="NCBI Taxonomy" id="255045"/>
    <lineage>
        <taxon>Bacteria</taxon>
        <taxon>Pseudomonadati</taxon>
        <taxon>Pseudomonadota</taxon>
        <taxon>Alphaproteobacteria</taxon>
        <taxon>Hyphomicrobiales</taxon>
        <taxon>Nitrobacteraceae</taxon>
        <taxon>Bradyrhizobium</taxon>
    </lineage>
</organism>
<accession>A0ABX3X9D1</accession>
<reference evidence="1 2" key="1">
    <citation type="submission" date="2017-03" db="EMBL/GenBank/DDBJ databases">
        <title>Whole genome sequences of fourteen strains of Bradyrhizobium canariense and one strain of Bradyrhizobium japonicum isolated from Lupinus (Papilionoideae: Genisteae) species in Algeria.</title>
        <authorList>
            <person name="Crovadore J."/>
            <person name="Chekireb D."/>
            <person name="Brachmann A."/>
            <person name="Chablais R."/>
            <person name="Cochard B."/>
            <person name="Lefort F."/>
        </authorList>
    </citation>
    <scope>NUCLEOTIDE SEQUENCE [LARGE SCALE GENOMIC DNA]</scope>
    <source>
        <strain evidence="1 2">UBMAN05</strain>
    </source>
</reference>
<proteinExistence type="predicted"/>